<evidence type="ECO:0000313" key="3">
    <source>
        <dbReference type="Proteomes" id="UP000284177"/>
    </source>
</evidence>
<sequence length="176" mass="19600">MIKGSHIDNLPIFDKINGNKIALAKGKIFSKESNELLAILVSEKSYFKDAKIIRFENINKIGRDFIYVENSNVIENAKDYPEIMEAIDENDNVIGEEVLTEDGESLGIVLDVVIDELSGEVKGFILTDGLIEDIVNGRNIIPYADNIKLGENSIVIEGKITDNIVKNKEDYNNLLG</sequence>
<dbReference type="EMBL" id="MCIB01000001">
    <property type="protein sequence ID" value="RKD34618.1"/>
    <property type="molecule type" value="Genomic_DNA"/>
</dbReference>
<dbReference type="AlphaFoldDB" id="A0A419TAV9"/>
<dbReference type="InterPro" id="IPR027275">
    <property type="entry name" value="PRC-brl_dom"/>
</dbReference>
<evidence type="ECO:0000259" key="1">
    <source>
        <dbReference type="Pfam" id="PF05239"/>
    </source>
</evidence>
<keyword evidence="3" id="KW-1185">Reference proteome</keyword>
<comment type="caution">
    <text evidence="2">The sequence shown here is derived from an EMBL/GenBank/DDBJ whole genome shotgun (WGS) entry which is preliminary data.</text>
</comment>
<proteinExistence type="predicted"/>
<dbReference type="OrthoDB" id="1707618at2"/>
<reference evidence="2 3" key="1">
    <citation type="submission" date="2016-08" db="EMBL/GenBank/DDBJ databases">
        <title>Novel Firmicutes and Novel Genomes.</title>
        <authorList>
            <person name="Poppleton D.I."/>
            <person name="Gribaldo S."/>
        </authorList>
    </citation>
    <scope>NUCLEOTIDE SEQUENCE [LARGE SCALE GENOMIC DNA]</scope>
    <source>
        <strain evidence="2 3">CTT3</strain>
    </source>
</reference>
<protein>
    <recommendedName>
        <fullName evidence="1">PRC-barrel domain-containing protein</fullName>
    </recommendedName>
</protein>
<dbReference type="Pfam" id="PF05239">
    <property type="entry name" value="PRC"/>
    <property type="match status" value="1"/>
</dbReference>
<accession>A0A419TAV9</accession>
<evidence type="ECO:0000313" key="2">
    <source>
        <dbReference type="EMBL" id="RKD34618.1"/>
    </source>
</evidence>
<dbReference type="RefSeq" id="WP_120166698.1">
    <property type="nucleotide sequence ID" value="NZ_MCIB01000001.1"/>
</dbReference>
<feature type="domain" description="PRC-barrel" evidence="1">
    <location>
        <begin position="91"/>
        <end position="157"/>
    </location>
</feature>
<dbReference type="Gene3D" id="2.30.30.240">
    <property type="entry name" value="PRC-barrel domain"/>
    <property type="match status" value="2"/>
</dbReference>
<dbReference type="InterPro" id="IPR011033">
    <property type="entry name" value="PRC_barrel-like_sf"/>
</dbReference>
<dbReference type="Proteomes" id="UP000284177">
    <property type="component" value="Unassembled WGS sequence"/>
</dbReference>
<dbReference type="SUPFAM" id="SSF50346">
    <property type="entry name" value="PRC-barrel domain"/>
    <property type="match status" value="1"/>
</dbReference>
<organism evidence="2 3">
    <name type="scientific">Thermohalobacter berrensis</name>
    <dbReference type="NCBI Taxonomy" id="99594"/>
    <lineage>
        <taxon>Bacteria</taxon>
        <taxon>Bacillati</taxon>
        <taxon>Bacillota</taxon>
        <taxon>Tissierellia</taxon>
        <taxon>Tissierellales</taxon>
        <taxon>Thermohalobacteraceae</taxon>
        <taxon>Thermohalobacter</taxon>
    </lineage>
</organism>
<name>A0A419TAV9_9FIRM</name>
<gene>
    <name evidence="2" type="ORF">BET03_01985</name>
</gene>